<sequence>MANTLGLLINHYPGSALLNNIKRLLGVTLGKVLPIVILGSLNIIKSNSTRKFVATTIAIFSFTWLTNYMYYASKQWSTVGCLMAGFGCAMLTAPMTEEAMGDYTPNYKDIAQVVMAIIMQTAIDGIFDYFQDELPRDSAVKKVGGFQESFHNAFEAFFDGDLSELEQATKEAQGFLEEAKSLAHEADPEMELVPCYRTEFKIQLYKQALRSMEMLCSDLSMLILAVRNWRVDPAPKDGNDTTALEVASDDEDGHKKYNEFSPLEYMKGLDAIHGKRGIKEELLTAVDVVFSSLEAMLGHGSEDNNFQDLEKTMEMVNLKVEGFARGSELYEEINRKPFNTHIYAAERQVCEDPRTKVTVAVRSLERAKAHVGDIERHMMPYIVL</sequence>
<name>A0A7S1PVM9_ALECA</name>
<dbReference type="AlphaFoldDB" id="A0A7S1PVM9"/>
<gene>
    <name evidence="1" type="ORF">ACAT0790_LOCUS9094</name>
</gene>
<dbReference type="EMBL" id="HBGE01015349">
    <property type="protein sequence ID" value="CAD9104525.1"/>
    <property type="molecule type" value="Transcribed_RNA"/>
</dbReference>
<reference evidence="1" key="1">
    <citation type="submission" date="2021-01" db="EMBL/GenBank/DDBJ databases">
        <authorList>
            <person name="Corre E."/>
            <person name="Pelletier E."/>
            <person name="Niang G."/>
            <person name="Scheremetjew M."/>
            <person name="Finn R."/>
            <person name="Kale V."/>
            <person name="Holt S."/>
            <person name="Cochrane G."/>
            <person name="Meng A."/>
            <person name="Brown T."/>
            <person name="Cohen L."/>
        </authorList>
    </citation>
    <scope>NUCLEOTIDE SEQUENCE</scope>
    <source>
        <strain evidence="1">OF101</strain>
    </source>
</reference>
<organism evidence="1">
    <name type="scientific">Alexandrium catenella</name>
    <name type="common">Red tide dinoflagellate</name>
    <name type="synonym">Gonyaulax catenella</name>
    <dbReference type="NCBI Taxonomy" id="2925"/>
    <lineage>
        <taxon>Eukaryota</taxon>
        <taxon>Sar</taxon>
        <taxon>Alveolata</taxon>
        <taxon>Dinophyceae</taxon>
        <taxon>Gonyaulacales</taxon>
        <taxon>Pyrocystaceae</taxon>
        <taxon>Alexandrium</taxon>
    </lineage>
</organism>
<accession>A0A7S1PVM9</accession>
<evidence type="ECO:0000313" key="1">
    <source>
        <dbReference type="EMBL" id="CAD9104525.1"/>
    </source>
</evidence>
<protein>
    <submittedName>
        <fullName evidence="1">Uncharacterized protein</fullName>
    </submittedName>
</protein>
<proteinExistence type="predicted"/>